<proteinExistence type="predicted"/>
<keyword evidence="3" id="KW-1185">Reference proteome</keyword>
<protein>
    <submittedName>
        <fullName evidence="2">Uncharacterized protein</fullName>
    </submittedName>
</protein>
<feature type="transmembrane region" description="Helical" evidence="1">
    <location>
        <begin position="107"/>
        <end position="129"/>
    </location>
</feature>
<gene>
    <name evidence="2" type="ORF">LPQ35_10500</name>
</gene>
<organism evidence="2 3">
    <name type="scientific">Geoglobus acetivorans</name>
    <dbReference type="NCBI Taxonomy" id="565033"/>
    <lineage>
        <taxon>Archaea</taxon>
        <taxon>Methanobacteriati</taxon>
        <taxon>Methanobacteriota</taxon>
        <taxon>Archaeoglobi</taxon>
        <taxon>Archaeoglobales</taxon>
        <taxon>Archaeoglobaceae</taxon>
        <taxon>Geoglobus</taxon>
    </lineage>
</organism>
<dbReference type="RefSeq" id="WP_193807089.1">
    <property type="nucleotide sequence ID" value="NZ_CP087714.1"/>
</dbReference>
<dbReference type="GeneID" id="90450130"/>
<evidence type="ECO:0000256" key="1">
    <source>
        <dbReference type="SAM" id="Phobius"/>
    </source>
</evidence>
<reference evidence="2 3" key="1">
    <citation type="submission" date="2021-11" db="EMBL/GenBank/DDBJ databases">
        <title>Whole genome of Geoglobus acetivorans.</title>
        <authorList>
            <person name="Liu D."/>
        </authorList>
    </citation>
    <scope>NUCLEOTIDE SEQUENCE [LARGE SCALE GENOMIC DNA]</scope>
    <source>
        <strain evidence="2 3">SBH6</strain>
    </source>
</reference>
<dbReference type="EMBL" id="CP087714">
    <property type="protein sequence ID" value="XAT63670.1"/>
    <property type="molecule type" value="Genomic_DNA"/>
</dbReference>
<keyword evidence="1" id="KW-0472">Membrane</keyword>
<keyword evidence="1" id="KW-0812">Transmembrane</keyword>
<keyword evidence="1" id="KW-1133">Transmembrane helix</keyword>
<evidence type="ECO:0000313" key="2">
    <source>
        <dbReference type="EMBL" id="XAT63670.1"/>
    </source>
</evidence>
<evidence type="ECO:0000313" key="3">
    <source>
        <dbReference type="Proteomes" id="UP001492541"/>
    </source>
</evidence>
<name>A0ABZ3H281_GEOAI</name>
<dbReference type="Proteomes" id="UP001492541">
    <property type="component" value="Chromosome"/>
</dbReference>
<accession>A0ABZ3H281</accession>
<sequence>MTIVPAVLFLTGYLYASGVKVGKRKPRLKAGYGIKNIVVGFSWGFAVAFSLDEFVFGAFAFFLLKLFVNSAYFDLKDVRYDKILTLPRLLGKRFRAFLHLLNLLNHIVSFLLLPHILVVLSLLLIQLALMLEEKSGRRIIDSEAVISVFAYQLILNCF</sequence>